<evidence type="ECO:0000256" key="9">
    <source>
        <dbReference type="SAM" id="MobiDB-lite"/>
    </source>
</evidence>
<evidence type="ECO:0000256" key="6">
    <source>
        <dbReference type="ARBA" id="ARBA00033750"/>
    </source>
</evidence>
<dbReference type="GO" id="GO:0005874">
    <property type="term" value="C:microtubule"/>
    <property type="evidence" value="ECO:0007669"/>
    <property type="project" value="UniProtKB-KW"/>
</dbReference>
<keyword evidence="11" id="KW-1185">Reference proteome</keyword>
<comment type="similarity">
    <text evidence="6">Belongs to the CSTPP1 family.</text>
</comment>
<dbReference type="Proteomes" id="UP001515480">
    <property type="component" value="Unassembled WGS sequence"/>
</dbReference>
<keyword evidence="4" id="KW-0493">Microtubule</keyword>
<evidence type="ECO:0000313" key="10">
    <source>
        <dbReference type="EMBL" id="KAL1514590.1"/>
    </source>
</evidence>
<dbReference type="CDD" id="cd22959">
    <property type="entry name" value="DD_C11orf49"/>
    <property type="match status" value="1"/>
</dbReference>
<dbReference type="GO" id="GO:0034451">
    <property type="term" value="C:centriolar satellite"/>
    <property type="evidence" value="ECO:0007669"/>
    <property type="project" value="UniProtKB-SubCell"/>
</dbReference>
<keyword evidence="3" id="KW-0597">Phosphoprotein</keyword>
<organism evidence="10 11">
    <name type="scientific">Prymnesium parvum</name>
    <name type="common">Toxic golden alga</name>
    <dbReference type="NCBI Taxonomy" id="97485"/>
    <lineage>
        <taxon>Eukaryota</taxon>
        <taxon>Haptista</taxon>
        <taxon>Haptophyta</taxon>
        <taxon>Prymnesiophyceae</taxon>
        <taxon>Prymnesiales</taxon>
        <taxon>Prymnesiaceae</taxon>
        <taxon>Prymnesium</taxon>
    </lineage>
</organism>
<keyword evidence="2" id="KW-0963">Cytoplasm</keyword>
<dbReference type="AlphaFoldDB" id="A0AB34J7Y7"/>
<dbReference type="PANTHER" id="PTHR34252">
    <property type="entry name" value="UPF0705 PROTEIN C11ORF49"/>
    <property type="match status" value="1"/>
</dbReference>
<evidence type="ECO:0000256" key="8">
    <source>
        <dbReference type="ARBA" id="ARBA00045673"/>
    </source>
</evidence>
<dbReference type="PANTHER" id="PTHR34252:SF1">
    <property type="entry name" value="CENTRIOLAR SATELLITE-ASSOCIATED TUBULIN POLYGLUTAMYLASE COMPLEX REGULATOR 1"/>
    <property type="match status" value="1"/>
</dbReference>
<evidence type="ECO:0000256" key="1">
    <source>
        <dbReference type="ARBA" id="ARBA00004607"/>
    </source>
</evidence>
<name>A0AB34J7Y7_PRYPA</name>
<feature type="region of interest" description="Disordered" evidence="9">
    <location>
        <begin position="229"/>
        <end position="310"/>
    </location>
</feature>
<dbReference type="EMBL" id="JBGBPQ010000012">
    <property type="protein sequence ID" value="KAL1514590.1"/>
    <property type="molecule type" value="Genomic_DNA"/>
</dbReference>
<comment type="function">
    <text evidence="8">Regulator of the tubulin polyglutamylase complex (TPGC) that controls cytoskeletal organization, nuclear shape, and cilium disassembly by balancing microtubule and actin assembly. Regulates the assembly and stability of the TPGC and thereby modulates polyglutamylation of the microtubule, which antagonizes MAP4 binding.</text>
</comment>
<evidence type="ECO:0000256" key="5">
    <source>
        <dbReference type="ARBA" id="ARBA00023212"/>
    </source>
</evidence>
<evidence type="ECO:0000256" key="4">
    <source>
        <dbReference type="ARBA" id="ARBA00022701"/>
    </source>
</evidence>
<comment type="subcellular location">
    <subcellularLocation>
        <location evidence="1">Cytoplasm</location>
        <location evidence="1">Cytoskeleton</location>
        <location evidence="1">Microtubule organizing center</location>
        <location evidence="1">Centrosome</location>
        <location evidence="1">Centriolar satellite</location>
    </subcellularLocation>
</comment>
<accession>A0AB34J7Y7</accession>
<evidence type="ECO:0000256" key="2">
    <source>
        <dbReference type="ARBA" id="ARBA00022490"/>
    </source>
</evidence>
<dbReference type="Gene3D" id="1.20.890.10">
    <property type="entry name" value="cAMP-dependent protein kinase regulatory subunit, dimerization-anchoring domain"/>
    <property type="match status" value="1"/>
</dbReference>
<dbReference type="InterPro" id="IPR038968">
    <property type="entry name" value="CSTPP1"/>
</dbReference>
<proteinExistence type="inferred from homology"/>
<protein>
    <recommendedName>
        <fullName evidence="7">Centriolar satellite-associated tubulin polyglutamylase complex regulator 1</fullName>
    </recommendedName>
</protein>
<evidence type="ECO:0000256" key="3">
    <source>
        <dbReference type="ARBA" id="ARBA00022553"/>
    </source>
</evidence>
<dbReference type="SUPFAM" id="SSF47391">
    <property type="entry name" value="Dimerization-anchoring domain of cAMP-dependent PK regulatory subunit"/>
    <property type="match status" value="1"/>
</dbReference>
<keyword evidence="5" id="KW-0206">Cytoskeleton</keyword>
<comment type="caution">
    <text evidence="10">The sequence shown here is derived from an EMBL/GenBank/DDBJ whole genome shotgun (WGS) entry which is preliminary data.</text>
</comment>
<evidence type="ECO:0000313" key="11">
    <source>
        <dbReference type="Proteomes" id="UP001515480"/>
    </source>
</evidence>
<reference evidence="10 11" key="1">
    <citation type="journal article" date="2024" name="Science">
        <title>Giant polyketide synthase enzymes in the biosynthesis of giant marine polyether toxins.</title>
        <authorList>
            <person name="Fallon T.R."/>
            <person name="Shende V.V."/>
            <person name="Wierzbicki I.H."/>
            <person name="Pendleton A.L."/>
            <person name="Watervoot N.F."/>
            <person name="Auber R.P."/>
            <person name="Gonzalez D.J."/>
            <person name="Wisecaver J.H."/>
            <person name="Moore B.S."/>
        </authorList>
    </citation>
    <scope>NUCLEOTIDE SEQUENCE [LARGE SCALE GENOMIC DNA]</scope>
    <source>
        <strain evidence="10 11">12B1</strain>
    </source>
</reference>
<evidence type="ECO:0000256" key="7">
    <source>
        <dbReference type="ARBA" id="ARBA00033769"/>
    </source>
</evidence>
<gene>
    <name evidence="10" type="ORF">AB1Y20_003684</name>
</gene>
<sequence>MAPSGVEAREYLERHHVPFYLRDVIALLLQTRTERPLEFVAEYFAEVLEGKNVLCREFEYVNGSTHNRWSFIVSSRETFAGLDATQPTSNLELLQLLQLVCPDFPPRLVNEAAKLCGRVNGPHALGKLMHATFACLYFSEFLRWTAGCFDACRPDNRGLADLASLVRLLTSAARSEDITFSIPPVRVYDELLTVLGEGEVSLFQVQQGLLSSRAVAECIDPSCSPRSDPSGAACGSHGASTSAASPGTDANFKTSIIPHPGHSDTSQGLGVAATASGQPTIGAKEQLSARRSRTKVGPGKQPIAGGNSKI</sequence>